<dbReference type="PANTHER" id="PTHR43386:SF22">
    <property type="entry name" value="OLIGOPEPTIDE TRANSPORT SYSTEM PERMEASE PROTEIN OPPC"/>
    <property type="match status" value="1"/>
</dbReference>
<keyword evidence="5 7" id="KW-1133">Transmembrane helix</keyword>
<name>A0A1I5H8M4_9FIRM</name>
<dbReference type="InterPro" id="IPR035906">
    <property type="entry name" value="MetI-like_sf"/>
</dbReference>
<comment type="subcellular location">
    <subcellularLocation>
        <location evidence="1 7">Cell membrane</location>
        <topology evidence="1 7">Multi-pass membrane protein</topology>
    </subcellularLocation>
</comment>
<dbReference type="SUPFAM" id="SSF161098">
    <property type="entry name" value="MetI-like"/>
    <property type="match status" value="1"/>
</dbReference>
<feature type="transmembrane region" description="Helical" evidence="7">
    <location>
        <begin position="202"/>
        <end position="220"/>
    </location>
</feature>
<evidence type="ECO:0000256" key="1">
    <source>
        <dbReference type="ARBA" id="ARBA00004651"/>
    </source>
</evidence>
<evidence type="ECO:0000256" key="6">
    <source>
        <dbReference type="ARBA" id="ARBA00023136"/>
    </source>
</evidence>
<dbReference type="CDD" id="cd06261">
    <property type="entry name" value="TM_PBP2"/>
    <property type="match status" value="1"/>
</dbReference>
<dbReference type="Pfam" id="PF00528">
    <property type="entry name" value="BPD_transp_1"/>
    <property type="match status" value="1"/>
</dbReference>
<evidence type="ECO:0000256" key="4">
    <source>
        <dbReference type="ARBA" id="ARBA00022692"/>
    </source>
</evidence>
<proteinExistence type="inferred from homology"/>
<dbReference type="AlphaFoldDB" id="A0A1I5H8M4"/>
<dbReference type="GO" id="GO:0005886">
    <property type="term" value="C:plasma membrane"/>
    <property type="evidence" value="ECO:0007669"/>
    <property type="project" value="UniProtKB-SubCell"/>
</dbReference>
<feature type="transmembrane region" description="Helical" evidence="7">
    <location>
        <begin position="77"/>
        <end position="99"/>
    </location>
</feature>
<organism evidence="9 10">
    <name type="scientific">Anaerocolumna aminovalerica</name>
    <dbReference type="NCBI Taxonomy" id="1527"/>
    <lineage>
        <taxon>Bacteria</taxon>
        <taxon>Bacillati</taxon>
        <taxon>Bacillota</taxon>
        <taxon>Clostridia</taxon>
        <taxon>Lachnospirales</taxon>
        <taxon>Lachnospiraceae</taxon>
        <taxon>Anaerocolumna</taxon>
    </lineage>
</organism>
<feature type="transmembrane region" description="Helical" evidence="7">
    <location>
        <begin position="309"/>
        <end position="327"/>
    </location>
</feature>
<evidence type="ECO:0000256" key="5">
    <source>
        <dbReference type="ARBA" id="ARBA00022989"/>
    </source>
</evidence>
<dbReference type="Gene3D" id="1.10.3720.10">
    <property type="entry name" value="MetI-like"/>
    <property type="match status" value="1"/>
</dbReference>
<evidence type="ECO:0000313" key="9">
    <source>
        <dbReference type="EMBL" id="SFO44622.1"/>
    </source>
</evidence>
<dbReference type="EMBL" id="FOWD01000027">
    <property type="protein sequence ID" value="SFO44622.1"/>
    <property type="molecule type" value="Genomic_DNA"/>
</dbReference>
<dbReference type="PROSITE" id="PS50928">
    <property type="entry name" value="ABC_TM1"/>
    <property type="match status" value="1"/>
</dbReference>
<feature type="domain" description="ABC transmembrane type-1" evidence="8">
    <location>
        <begin position="138"/>
        <end position="327"/>
    </location>
</feature>
<dbReference type="InterPro" id="IPR025966">
    <property type="entry name" value="OppC_N"/>
</dbReference>
<evidence type="ECO:0000256" key="7">
    <source>
        <dbReference type="RuleBase" id="RU363032"/>
    </source>
</evidence>
<evidence type="ECO:0000259" key="8">
    <source>
        <dbReference type="PROSITE" id="PS50928"/>
    </source>
</evidence>
<keyword evidence="4 7" id="KW-0812">Transmembrane</keyword>
<feature type="transmembrane region" description="Helical" evidence="7">
    <location>
        <begin position="177"/>
        <end position="196"/>
    </location>
</feature>
<comment type="similarity">
    <text evidence="7">Belongs to the binding-protein-dependent transport system permease family.</text>
</comment>
<dbReference type="InterPro" id="IPR000515">
    <property type="entry name" value="MetI-like"/>
</dbReference>
<dbReference type="PANTHER" id="PTHR43386">
    <property type="entry name" value="OLIGOPEPTIDE TRANSPORT SYSTEM PERMEASE PROTEIN APPC"/>
    <property type="match status" value="1"/>
</dbReference>
<dbReference type="STRING" id="1527.SAMN04489757_1275"/>
<dbReference type="InterPro" id="IPR050366">
    <property type="entry name" value="BP-dependent_transpt_permease"/>
</dbReference>
<gene>
    <name evidence="9" type="ORF">SAMN04489757_1275</name>
</gene>
<evidence type="ECO:0000256" key="3">
    <source>
        <dbReference type="ARBA" id="ARBA00022475"/>
    </source>
</evidence>
<dbReference type="Pfam" id="PF12911">
    <property type="entry name" value="OppC_N"/>
    <property type="match status" value="1"/>
</dbReference>
<accession>A0A1I5H8M4</accession>
<keyword evidence="3" id="KW-1003">Cell membrane</keyword>
<dbReference type="GO" id="GO:0055085">
    <property type="term" value="P:transmembrane transport"/>
    <property type="evidence" value="ECO:0007669"/>
    <property type="project" value="InterPro"/>
</dbReference>
<evidence type="ECO:0000256" key="2">
    <source>
        <dbReference type="ARBA" id="ARBA00022448"/>
    </source>
</evidence>
<keyword evidence="2 7" id="KW-0813">Transport</keyword>
<keyword evidence="6 7" id="KW-0472">Membrane</keyword>
<reference evidence="9 10" key="1">
    <citation type="submission" date="2016-10" db="EMBL/GenBank/DDBJ databases">
        <authorList>
            <person name="de Groot N.N."/>
        </authorList>
    </citation>
    <scope>NUCLEOTIDE SEQUENCE [LARGE SCALE GENOMIC DNA]</scope>
    <source>
        <strain evidence="9 10">DSM 1283</strain>
    </source>
</reference>
<keyword evidence="10" id="KW-1185">Reference proteome</keyword>
<evidence type="ECO:0000313" key="10">
    <source>
        <dbReference type="Proteomes" id="UP000198806"/>
    </source>
</evidence>
<feature type="transmembrane region" description="Helical" evidence="7">
    <location>
        <begin position="142"/>
        <end position="165"/>
    </location>
</feature>
<protein>
    <submittedName>
        <fullName evidence="9">Oligopeptide transport system permease protein</fullName>
    </submittedName>
</protein>
<feature type="transmembrane region" description="Helical" evidence="7">
    <location>
        <begin position="255"/>
        <end position="284"/>
    </location>
</feature>
<dbReference type="Proteomes" id="UP000198806">
    <property type="component" value="Unassembled WGS sequence"/>
</dbReference>
<sequence>MNFILLKLKSFSRSFVLRTKSPDFERSMVIRMENQNIVLTKEMFARVGVNEQQSEKVARPSISYWQDAWRRLKQNKVAMISMGFLIFVILMCIFAPYIYPHSYDEQNLAYTNQGSTVQHIFGLDDLGRDIFARIWVGGRVSLSIGLVGAVISLAVGVIYGGISGYFGGVIDDVMMRIVEVLVGIPYMVVVILVSIVLGKGMVSLIIALCITSWTGLARLVRGQVLNLMECEYILAAKALGTPTFKIILKHLLPNILSIIIVNTTFTIPGFIFSEAFLSFIGMGIQPPNTSWGAMAALGQQQMSYYPHELLFPAAAISLTMLAFNLLGDGLRDAFDPKLRQ</sequence>